<comment type="caution">
    <text evidence="1">The sequence shown here is derived from an EMBL/GenBank/DDBJ whole genome shotgun (WGS) entry which is preliminary data.</text>
</comment>
<dbReference type="Proteomes" id="UP000324800">
    <property type="component" value="Unassembled WGS sequence"/>
</dbReference>
<name>A0A5J4X731_9EUKA</name>
<gene>
    <name evidence="1" type="ORF">EZS28_002149</name>
</gene>
<reference evidence="1 2" key="1">
    <citation type="submission" date="2019-03" db="EMBL/GenBank/DDBJ databases">
        <title>Single cell metagenomics reveals metabolic interactions within the superorganism composed of flagellate Streblomastix strix and complex community of Bacteroidetes bacteria on its surface.</title>
        <authorList>
            <person name="Treitli S.C."/>
            <person name="Kolisko M."/>
            <person name="Husnik F."/>
            <person name="Keeling P."/>
            <person name="Hampl V."/>
        </authorList>
    </citation>
    <scope>NUCLEOTIDE SEQUENCE [LARGE SCALE GENOMIC DNA]</scope>
    <source>
        <strain evidence="1">ST1C</strain>
    </source>
</reference>
<protein>
    <submittedName>
        <fullName evidence="1">Uncharacterized protein</fullName>
    </submittedName>
</protein>
<evidence type="ECO:0000313" key="2">
    <source>
        <dbReference type="Proteomes" id="UP000324800"/>
    </source>
</evidence>
<evidence type="ECO:0000313" key="1">
    <source>
        <dbReference type="EMBL" id="KAA6402329.1"/>
    </source>
</evidence>
<proteinExistence type="predicted"/>
<accession>A0A5J4X731</accession>
<organism evidence="1 2">
    <name type="scientific">Streblomastix strix</name>
    <dbReference type="NCBI Taxonomy" id="222440"/>
    <lineage>
        <taxon>Eukaryota</taxon>
        <taxon>Metamonada</taxon>
        <taxon>Preaxostyla</taxon>
        <taxon>Oxymonadida</taxon>
        <taxon>Streblomastigidae</taxon>
        <taxon>Streblomastix</taxon>
    </lineage>
</organism>
<dbReference type="EMBL" id="SNRW01000253">
    <property type="protein sequence ID" value="KAA6402329.1"/>
    <property type="molecule type" value="Genomic_DNA"/>
</dbReference>
<dbReference type="AlphaFoldDB" id="A0A5J4X731"/>
<sequence>MLDLVGGIVQIVDEVGIQEYSVYSMKDEFEFKLENYESPALIITFQLMFYTYYDGLIADYYEGIKLKGLNELGFLLVVLVLYINGGGGGGGGNEIRVELELED</sequence>